<dbReference type="EMBL" id="CP012643">
    <property type="protein sequence ID" value="ALI98474.1"/>
    <property type="molecule type" value="Genomic_DNA"/>
</dbReference>
<name>A0A0P0C5E9_9BACT</name>
<dbReference type="AlphaFoldDB" id="A0A0P0C5E9"/>
<dbReference type="PATRIC" id="fig|512763.3.peg.1136"/>
<organism evidence="1 2">
    <name type="scientific">Rufibacter tibetensis</name>
    <dbReference type="NCBI Taxonomy" id="512763"/>
    <lineage>
        <taxon>Bacteria</taxon>
        <taxon>Pseudomonadati</taxon>
        <taxon>Bacteroidota</taxon>
        <taxon>Cytophagia</taxon>
        <taxon>Cytophagales</taxon>
        <taxon>Hymenobacteraceae</taxon>
        <taxon>Rufibacter</taxon>
    </lineage>
</organism>
<reference evidence="1 2" key="1">
    <citation type="submission" date="2015-08" db="EMBL/GenBank/DDBJ databases">
        <title>Complete genome sequence of Rufibacter tibetensis strain 1351t, a radiation-resistant bacterium from tibet plateau.</title>
        <authorList>
            <person name="Dai J."/>
        </authorList>
    </citation>
    <scope>NUCLEOTIDE SEQUENCE [LARGE SCALE GENOMIC DNA]</scope>
    <source>
        <strain evidence="1 2">1351</strain>
    </source>
</reference>
<dbReference type="KEGG" id="rti:DC20_05130"/>
<dbReference type="Proteomes" id="UP000061382">
    <property type="component" value="Chromosome"/>
</dbReference>
<protein>
    <submittedName>
        <fullName evidence="1">Uncharacterized protein</fullName>
    </submittedName>
</protein>
<dbReference type="STRING" id="512763.DC20_05130"/>
<accession>A0A0P0C5E9</accession>
<evidence type="ECO:0000313" key="1">
    <source>
        <dbReference type="EMBL" id="ALI98474.1"/>
    </source>
</evidence>
<evidence type="ECO:0000313" key="2">
    <source>
        <dbReference type="Proteomes" id="UP000061382"/>
    </source>
</evidence>
<keyword evidence="2" id="KW-1185">Reference proteome</keyword>
<proteinExistence type="predicted"/>
<gene>
    <name evidence="1" type="ORF">DC20_05130</name>
</gene>
<sequence length="75" mass="8306">MISFGVFSEKQVKNERNLSAEATLERMLKGENLVTSIAGASVPLVSARIAVYSYLFVILKGSWERTEISHALLSF</sequence>